<dbReference type="InterPro" id="IPR003593">
    <property type="entry name" value="AAA+_ATPase"/>
</dbReference>
<dbReference type="InterPro" id="IPR003439">
    <property type="entry name" value="ABC_transporter-like_ATP-bd"/>
</dbReference>
<accession>A0ABN4YHI3</accession>
<dbReference type="Gene3D" id="3.40.50.300">
    <property type="entry name" value="P-loop containing nucleotide triphosphate hydrolases"/>
    <property type="match status" value="1"/>
</dbReference>
<evidence type="ECO:0000256" key="11">
    <source>
        <dbReference type="SAM" id="Phobius"/>
    </source>
</evidence>
<dbReference type="Pfam" id="PF12704">
    <property type="entry name" value="MacB_PCD"/>
    <property type="match status" value="1"/>
</dbReference>
<dbReference type="PANTHER" id="PTHR24220">
    <property type="entry name" value="IMPORT ATP-BINDING PROTEIN"/>
    <property type="match status" value="1"/>
</dbReference>
<dbReference type="InterPro" id="IPR027417">
    <property type="entry name" value="P-loop_NTPase"/>
</dbReference>
<keyword evidence="5 11" id="KW-0812">Transmembrane</keyword>
<dbReference type="Pfam" id="PF00005">
    <property type="entry name" value="ABC_tran"/>
    <property type="match status" value="1"/>
</dbReference>
<dbReference type="SMART" id="SM00382">
    <property type="entry name" value="AAA"/>
    <property type="match status" value="1"/>
</dbReference>
<gene>
    <name evidence="13" type="ORF">SJ2017_2172</name>
</gene>
<evidence type="ECO:0000313" key="14">
    <source>
        <dbReference type="Proteomes" id="UP000191820"/>
    </source>
</evidence>
<dbReference type="InterPro" id="IPR017911">
    <property type="entry name" value="MacB-like_ATP-bd"/>
</dbReference>
<feature type="domain" description="ABC transporter" evidence="12">
    <location>
        <begin position="8"/>
        <end position="250"/>
    </location>
</feature>
<feature type="transmembrane region" description="Helical" evidence="11">
    <location>
        <begin position="275"/>
        <end position="295"/>
    </location>
</feature>
<proteinExistence type="inferred from homology"/>
<evidence type="ECO:0000256" key="5">
    <source>
        <dbReference type="ARBA" id="ARBA00022692"/>
    </source>
</evidence>
<sequence length="637" mass="70163">MDNRHVSVKVSRLSKHFQKPGDIKNSKIIALNNVSFEVGFGEMIAITGCSGSGKSTLMNLISGLDTPTSGSVCICGEDISSANPKARARIRNANIGMIFQSYNLISYLTALENAMLPSHYSSLDVDACTRKAKSLFNAFGLSHILHHKPDELSGGQQQRVCIIRALINSPKLIIADEPTGALDNKNRDEVMSVLSKLSDEGHAVIIVTHDNEVKALCDRSVELQDGIIVKSEINNPNNHRKKAHVTTSDLRKREVNKVAFQMAFRAVLAKKTQSFLSMLGIIFAIISIILTVSVGEGAKNDILKNIGKISEDTIKVSTSLDGGLKSFDVTDAHELLSIDNIHQASPVLKMNQKILGKNVDVYGVNEQYFNITKTKLVSGRKISDLHYSESSQVILVSQSFAQANDINLLNHTHNYLKIGKSVFEIIGIVENANTMFYQQKVIYLPYKSMKKFVVGEAPLNEIIVNVKVKDLLEDSQLKVQHYFEKKYLGKDFIVDSDIEMVRMSLETATRLTVLIISIAFITLTVSGVGIMNVMLSSVNERRPEIGIRLSVGACPSDIMSQFLLESILLSSIGALVGIVSSYFLFMLITLFISQYSIVISYYSIIISSIFSILLGLVFGYLPARKASLLNPSGVLYL</sequence>
<feature type="transmembrane region" description="Helical" evidence="11">
    <location>
        <begin position="599"/>
        <end position="621"/>
    </location>
</feature>
<dbReference type="InterPro" id="IPR025857">
    <property type="entry name" value="MacB_PCD"/>
</dbReference>
<keyword evidence="7" id="KW-0067">ATP-binding</keyword>
<evidence type="ECO:0000256" key="10">
    <source>
        <dbReference type="ARBA" id="ARBA00038388"/>
    </source>
</evidence>
<evidence type="ECO:0000256" key="7">
    <source>
        <dbReference type="ARBA" id="ARBA00022840"/>
    </source>
</evidence>
<keyword evidence="8 11" id="KW-1133">Transmembrane helix</keyword>
<organism evidence="13 14">
    <name type="scientific">Shewanella japonica</name>
    <dbReference type="NCBI Taxonomy" id="93973"/>
    <lineage>
        <taxon>Bacteria</taxon>
        <taxon>Pseudomonadati</taxon>
        <taxon>Pseudomonadota</taxon>
        <taxon>Gammaproteobacteria</taxon>
        <taxon>Alteromonadales</taxon>
        <taxon>Shewanellaceae</taxon>
        <taxon>Shewanella</taxon>
    </lineage>
</organism>
<reference evidence="13 14" key="1">
    <citation type="submission" date="2017-03" db="EMBL/GenBank/DDBJ databases">
        <title>Genome sequencing of Shewanella japonica KCTC 22435.</title>
        <authorList>
            <person name="Kim K.M."/>
        </authorList>
    </citation>
    <scope>NUCLEOTIDE SEQUENCE [LARGE SCALE GENOMIC DNA]</scope>
    <source>
        <strain evidence="13 14">KCTC 22435</strain>
    </source>
</reference>
<evidence type="ECO:0000259" key="12">
    <source>
        <dbReference type="PROSITE" id="PS50893"/>
    </source>
</evidence>
<protein>
    <recommendedName>
        <fullName evidence="12">ABC transporter domain-containing protein</fullName>
    </recommendedName>
</protein>
<dbReference type="PROSITE" id="PS50893">
    <property type="entry name" value="ABC_TRANSPORTER_2"/>
    <property type="match status" value="1"/>
</dbReference>
<dbReference type="PANTHER" id="PTHR24220:SF86">
    <property type="entry name" value="ABC TRANSPORTER ABCH.1"/>
    <property type="match status" value="1"/>
</dbReference>
<evidence type="ECO:0000313" key="13">
    <source>
        <dbReference type="EMBL" id="ARD22469.1"/>
    </source>
</evidence>
<feature type="transmembrane region" description="Helical" evidence="11">
    <location>
        <begin position="511"/>
        <end position="535"/>
    </location>
</feature>
<evidence type="ECO:0000256" key="2">
    <source>
        <dbReference type="ARBA" id="ARBA00022448"/>
    </source>
</evidence>
<comment type="similarity">
    <text evidence="10">Belongs to the ABC transporter superfamily. Macrolide exporter (TC 3.A.1.122) family.</text>
</comment>
<dbReference type="SUPFAM" id="SSF52540">
    <property type="entry name" value="P-loop containing nucleoside triphosphate hydrolases"/>
    <property type="match status" value="1"/>
</dbReference>
<keyword evidence="3" id="KW-1003">Cell membrane</keyword>
<feature type="transmembrane region" description="Helical" evidence="11">
    <location>
        <begin position="567"/>
        <end position="592"/>
    </location>
</feature>
<evidence type="ECO:0000256" key="1">
    <source>
        <dbReference type="ARBA" id="ARBA00004429"/>
    </source>
</evidence>
<comment type="subcellular location">
    <subcellularLocation>
        <location evidence="1">Cell inner membrane</location>
        <topology evidence="1">Multi-pass membrane protein</topology>
    </subcellularLocation>
</comment>
<keyword evidence="14" id="KW-1185">Reference proteome</keyword>
<dbReference type="InterPro" id="IPR003838">
    <property type="entry name" value="ABC3_permease_C"/>
</dbReference>
<dbReference type="InterPro" id="IPR017871">
    <property type="entry name" value="ABC_transporter-like_CS"/>
</dbReference>
<evidence type="ECO:0000256" key="3">
    <source>
        <dbReference type="ARBA" id="ARBA00022475"/>
    </source>
</evidence>
<keyword evidence="6" id="KW-0547">Nucleotide-binding</keyword>
<dbReference type="InterPro" id="IPR015854">
    <property type="entry name" value="ABC_transpr_LolD-like"/>
</dbReference>
<keyword evidence="2" id="KW-0813">Transport</keyword>
<evidence type="ECO:0000256" key="8">
    <source>
        <dbReference type="ARBA" id="ARBA00022989"/>
    </source>
</evidence>
<dbReference type="RefSeq" id="WP_080915794.1">
    <property type="nucleotide sequence ID" value="NZ_CP020472.1"/>
</dbReference>
<dbReference type="Proteomes" id="UP000191820">
    <property type="component" value="Chromosome"/>
</dbReference>
<keyword evidence="9 11" id="KW-0472">Membrane</keyword>
<dbReference type="CDD" id="cd03255">
    <property type="entry name" value="ABC_MJ0796_LolCDE_FtsE"/>
    <property type="match status" value="1"/>
</dbReference>
<evidence type="ECO:0000256" key="6">
    <source>
        <dbReference type="ARBA" id="ARBA00022741"/>
    </source>
</evidence>
<dbReference type="Pfam" id="PF02687">
    <property type="entry name" value="FtsX"/>
    <property type="match status" value="1"/>
</dbReference>
<name>A0ABN4YHI3_9GAMM</name>
<dbReference type="EMBL" id="CP020472">
    <property type="protein sequence ID" value="ARD22469.1"/>
    <property type="molecule type" value="Genomic_DNA"/>
</dbReference>
<evidence type="ECO:0000256" key="4">
    <source>
        <dbReference type="ARBA" id="ARBA00022519"/>
    </source>
</evidence>
<keyword evidence="4" id="KW-0997">Cell inner membrane</keyword>
<evidence type="ECO:0000256" key="9">
    <source>
        <dbReference type="ARBA" id="ARBA00023136"/>
    </source>
</evidence>
<dbReference type="PROSITE" id="PS00211">
    <property type="entry name" value="ABC_TRANSPORTER_1"/>
    <property type="match status" value="1"/>
</dbReference>